<proteinExistence type="predicted"/>
<dbReference type="EMBL" id="CAAALY010041801">
    <property type="protein sequence ID" value="VEL19492.1"/>
    <property type="molecule type" value="Genomic_DNA"/>
</dbReference>
<reference evidence="1" key="1">
    <citation type="submission" date="2018-11" db="EMBL/GenBank/DDBJ databases">
        <authorList>
            <consortium name="Pathogen Informatics"/>
        </authorList>
    </citation>
    <scope>NUCLEOTIDE SEQUENCE</scope>
</reference>
<evidence type="ECO:0000313" key="2">
    <source>
        <dbReference type="Proteomes" id="UP000784294"/>
    </source>
</evidence>
<dbReference type="AlphaFoldDB" id="A0A448WSZ6"/>
<sequence length="206" mass="23583">MRALLLREFPAFFIIRIDAKSNECRQIRFYIHKIGAPLGRLITMQHTTSVSLLHFFILHIWDTTNISCPTRVDSLFYHSRSVWHVETYPYQLFIQGQLDEATEDSTRISVCPNCGLMPSVITDSTSTPLSASSFCVCSDGRISSYPRSYPQTFKGGLDSFITCSDDGTVRFWKLLQDGRLETPRLYSPKAPTFGDVVRFYQELVFI</sequence>
<dbReference type="InterPro" id="IPR015943">
    <property type="entry name" value="WD40/YVTN_repeat-like_dom_sf"/>
</dbReference>
<dbReference type="Gene3D" id="2.130.10.10">
    <property type="entry name" value="YVTN repeat-like/Quinoprotein amine dehydrogenase"/>
    <property type="match status" value="1"/>
</dbReference>
<gene>
    <name evidence="1" type="ORF">PXEA_LOCUS12932</name>
</gene>
<name>A0A448WSZ6_9PLAT</name>
<organism evidence="1 2">
    <name type="scientific">Protopolystoma xenopodis</name>
    <dbReference type="NCBI Taxonomy" id="117903"/>
    <lineage>
        <taxon>Eukaryota</taxon>
        <taxon>Metazoa</taxon>
        <taxon>Spiralia</taxon>
        <taxon>Lophotrochozoa</taxon>
        <taxon>Platyhelminthes</taxon>
        <taxon>Monogenea</taxon>
        <taxon>Polyopisthocotylea</taxon>
        <taxon>Polystomatidea</taxon>
        <taxon>Polystomatidae</taxon>
        <taxon>Protopolystoma</taxon>
    </lineage>
</organism>
<keyword evidence="2" id="KW-1185">Reference proteome</keyword>
<dbReference type="OrthoDB" id="6252103at2759"/>
<evidence type="ECO:0000313" key="1">
    <source>
        <dbReference type="EMBL" id="VEL19492.1"/>
    </source>
</evidence>
<protein>
    <submittedName>
        <fullName evidence="1">Uncharacterized protein</fullName>
    </submittedName>
</protein>
<accession>A0A448WSZ6</accession>
<comment type="caution">
    <text evidence="1">The sequence shown here is derived from an EMBL/GenBank/DDBJ whole genome shotgun (WGS) entry which is preliminary data.</text>
</comment>
<dbReference type="Proteomes" id="UP000784294">
    <property type="component" value="Unassembled WGS sequence"/>
</dbReference>